<dbReference type="Pfam" id="PF00392">
    <property type="entry name" value="GntR"/>
    <property type="match status" value="1"/>
</dbReference>
<organism evidence="5 6">
    <name type="scientific">Phytohabitans aurantiacus</name>
    <dbReference type="NCBI Taxonomy" id="3016789"/>
    <lineage>
        <taxon>Bacteria</taxon>
        <taxon>Bacillati</taxon>
        <taxon>Actinomycetota</taxon>
        <taxon>Actinomycetes</taxon>
        <taxon>Micromonosporales</taxon>
        <taxon>Micromonosporaceae</taxon>
    </lineage>
</organism>
<name>A0ABQ5QU63_9ACTN</name>
<dbReference type="InterPro" id="IPR000524">
    <property type="entry name" value="Tscrpt_reg_HTH_GntR"/>
</dbReference>
<evidence type="ECO:0000256" key="3">
    <source>
        <dbReference type="ARBA" id="ARBA00023163"/>
    </source>
</evidence>
<protein>
    <recommendedName>
        <fullName evidence="4">HTH gntR-type domain-containing protein</fullName>
    </recommendedName>
</protein>
<dbReference type="PANTHER" id="PTHR43537">
    <property type="entry name" value="TRANSCRIPTIONAL REGULATOR, GNTR FAMILY"/>
    <property type="match status" value="1"/>
</dbReference>
<evidence type="ECO:0000259" key="4">
    <source>
        <dbReference type="PROSITE" id="PS50949"/>
    </source>
</evidence>
<evidence type="ECO:0000313" key="5">
    <source>
        <dbReference type="EMBL" id="GLH97191.1"/>
    </source>
</evidence>
<accession>A0ABQ5QU63</accession>
<dbReference type="SUPFAM" id="SSF48008">
    <property type="entry name" value="GntR ligand-binding domain-like"/>
    <property type="match status" value="1"/>
</dbReference>
<dbReference type="EMBL" id="BSDI01000009">
    <property type="protein sequence ID" value="GLH97191.1"/>
    <property type="molecule type" value="Genomic_DNA"/>
</dbReference>
<dbReference type="SMART" id="SM00895">
    <property type="entry name" value="FCD"/>
    <property type="match status" value="1"/>
</dbReference>
<evidence type="ECO:0000313" key="6">
    <source>
        <dbReference type="Proteomes" id="UP001144280"/>
    </source>
</evidence>
<sequence>MSATPAELRLECEAVTVEGAVRPPAYQTLAEQLRAEITSGRLRPGERLPTEPQLCLRSGVSRSTVREALRLLASQHLIVTTRGVTGGSFVAHPSPEQLSDSLSTGVSLLLTTATADMADLLEARETLEVPAAAQAAGRRTDEHLTNLRAALFDPAVDGLPTMLAAHRAFHTALVAATGNPLLVLLSRPLYQIANERELAEAAPKGFWERIDTEHREILRFVTARDAAGAARAARAHLGFLRGCYVR</sequence>
<proteinExistence type="predicted"/>
<keyword evidence="3" id="KW-0804">Transcription</keyword>
<dbReference type="InterPro" id="IPR036388">
    <property type="entry name" value="WH-like_DNA-bd_sf"/>
</dbReference>
<dbReference type="CDD" id="cd07377">
    <property type="entry name" value="WHTH_GntR"/>
    <property type="match status" value="1"/>
</dbReference>
<keyword evidence="6" id="KW-1185">Reference proteome</keyword>
<dbReference type="InterPro" id="IPR011711">
    <property type="entry name" value="GntR_C"/>
</dbReference>
<dbReference type="PROSITE" id="PS50949">
    <property type="entry name" value="HTH_GNTR"/>
    <property type="match status" value="1"/>
</dbReference>
<dbReference type="PRINTS" id="PR00035">
    <property type="entry name" value="HTHGNTR"/>
</dbReference>
<dbReference type="Pfam" id="PF07729">
    <property type="entry name" value="FCD"/>
    <property type="match status" value="1"/>
</dbReference>
<reference evidence="5" key="1">
    <citation type="submission" date="2022-12" db="EMBL/GenBank/DDBJ databases">
        <title>New Phytohabitans aurantiacus sp. RD004123 nov., an actinomycete isolated from soil.</title>
        <authorList>
            <person name="Triningsih D.W."/>
            <person name="Harunari E."/>
            <person name="Igarashi Y."/>
        </authorList>
    </citation>
    <scope>NUCLEOTIDE SEQUENCE</scope>
    <source>
        <strain evidence="5">RD004123</strain>
    </source>
</reference>
<evidence type="ECO:0000256" key="1">
    <source>
        <dbReference type="ARBA" id="ARBA00023015"/>
    </source>
</evidence>
<dbReference type="InterPro" id="IPR036390">
    <property type="entry name" value="WH_DNA-bd_sf"/>
</dbReference>
<dbReference type="Gene3D" id="1.10.10.10">
    <property type="entry name" value="Winged helix-like DNA-binding domain superfamily/Winged helix DNA-binding domain"/>
    <property type="match status" value="1"/>
</dbReference>
<keyword evidence="1" id="KW-0805">Transcription regulation</keyword>
<dbReference type="SUPFAM" id="SSF46785">
    <property type="entry name" value="Winged helix' DNA-binding domain"/>
    <property type="match status" value="1"/>
</dbReference>
<gene>
    <name evidence="5" type="ORF">Pa4123_24660</name>
</gene>
<dbReference type="PANTHER" id="PTHR43537:SF5">
    <property type="entry name" value="UXU OPERON TRANSCRIPTIONAL REGULATOR"/>
    <property type="match status" value="1"/>
</dbReference>
<feature type="domain" description="HTH gntR-type" evidence="4">
    <location>
        <begin position="23"/>
        <end position="93"/>
    </location>
</feature>
<dbReference type="Gene3D" id="1.20.120.530">
    <property type="entry name" value="GntR ligand-binding domain-like"/>
    <property type="match status" value="1"/>
</dbReference>
<comment type="caution">
    <text evidence="5">The sequence shown here is derived from an EMBL/GenBank/DDBJ whole genome shotgun (WGS) entry which is preliminary data.</text>
</comment>
<dbReference type="SMART" id="SM00345">
    <property type="entry name" value="HTH_GNTR"/>
    <property type="match status" value="1"/>
</dbReference>
<keyword evidence="2" id="KW-0238">DNA-binding</keyword>
<dbReference type="InterPro" id="IPR008920">
    <property type="entry name" value="TF_FadR/GntR_C"/>
</dbReference>
<evidence type="ECO:0000256" key="2">
    <source>
        <dbReference type="ARBA" id="ARBA00023125"/>
    </source>
</evidence>
<dbReference type="Proteomes" id="UP001144280">
    <property type="component" value="Unassembled WGS sequence"/>
</dbReference>